<dbReference type="Pfam" id="PF00903">
    <property type="entry name" value="Glyoxalase"/>
    <property type="match status" value="1"/>
</dbReference>
<evidence type="ECO:0000313" key="3">
    <source>
        <dbReference type="EMBL" id="MDR7149581.1"/>
    </source>
</evidence>
<comment type="caution">
    <text evidence="3">The sequence shown here is derived from an EMBL/GenBank/DDBJ whole genome shotgun (WGS) entry which is preliminary data.</text>
</comment>
<dbReference type="Proteomes" id="UP001265700">
    <property type="component" value="Unassembled WGS sequence"/>
</dbReference>
<organism evidence="3 4">
    <name type="scientific">Hydrogenophaga palleronii</name>
    <dbReference type="NCBI Taxonomy" id="65655"/>
    <lineage>
        <taxon>Bacteria</taxon>
        <taxon>Pseudomonadati</taxon>
        <taxon>Pseudomonadota</taxon>
        <taxon>Betaproteobacteria</taxon>
        <taxon>Burkholderiales</taxon>
        <taxon>Comamonadaceae</taxon>
        <taxon>Hydrogenophaga</taxon>
    </lineage>
</organism>
<dbReference type="PROSITE" id="PS51819">
    <property type="entry name" value="VOC"/>
    <property type="match status" value="1"/>
</dbReference>
<evidence type="ECO:0000256" key="1">
    <source>
        <dbReference type="ARBA" id="ARBA00022723"/>
    </source>
</evidence>
<keyword evidence="1" id="KW-0479">Metal-binding</keyword>
<evidence type="ECO:0000313" key="4">
    <source>
        <dbReference type="Proteomes" id="UP001265700"/>
    </source>
</evidence>
<proteinExistence type="predicted"/>
<evidence type="ECO:0000259" key="2">
    <source>
        <dbReference type="PROSITE" id="PS51819"/>
    </source>
</evidence>
<feature type="domain" description="VOC" evidence="2">
    <location>
        <begin position="2"/>
        <end position="120"/>
    </location>
</feature>
<protein>
    <submittedName>
        <fullName evidence="3">Catechol 2,3-dioxygenase-like lactoylglutathione lyase family enzyme</fullName>
    </submittedName>
</protein>
<reference evidence="3 4" key="1">
    <citation type="submission" date="2023-07" db="EMBL/GenBank/DDBJ databases">
        <title>Sorghum-associated microbial communities from plants grown in Nebraska, USA.</title>
        <authorList>
            <person name="Schachtman D."/>
        </authorList>
    </citation>
    <scope>NUCLEOTIDE SEQUENCE [LARGE SCALE GENOMIC DNA]</scope>
    <source>
        <strain evidence="3 4">4249</strain>
    </source>
</reference>
<dbReference type="InterPro" id="IPR029068">
    <property type="entry name" value="Glyas_Bleomycin-R_OHBP_Dase"/>
</dbReference>
<gene>
    <name evidence="3" type="ORF">J2W49_001536</name>
</gene>
<dbReference type="EMBL" id="JAVDWU010000003">
    <property type="protein sequence ID" value="MDR7149581.1"/>
    <property type="molecule type" value="Genomic_DNA"/>
</dbReference>
<dbReference type="InterPro" id="IPR004360">
    <property type="entry name" value="Glyas_Fos-R_dOase_dom"/>
</dbReference>
<name>A0ABU1WKQ0_9BURK</name>
<dbReference type="SUPFAM" id="SSF54593">
    <property type="entry name" value="Glyoxalase/Bleomycin resistance protein/Dihydroxybiphenyl dioxygenase"/>
    <property type="match status" value="1"/>
</dbReference>
<dbReference type="PANTHER" id="PTHR43048">
    <property type="entry name" value="METHYLMALONYL-COA EPIMERASE"/>
    <property type="match status" value="1"/>
</dbReference>
<sequence>MQLHTARVFVRDLAAAQAFYEQVLELPLQAGRAEDGFCVFGAGSCQLVVEPVTQDAPLEEQVLVGRFTGLSFSVNDIRARHRELRARGVSFTGEPERQDWGGTLATFSDPAGNEIQLVEHPASA</sequence>
<dbReference type="InterPro" id="IPR051785">
    <property type="entry name" value="MMCE/EMCE_epimerase"/>
</dbReference>
<dbReference type="PANTHER" id="PTHR43048:SF4">
    <property type="entry name" value="RING-CLEAVING DIOXYGENASE-RELATED"/>
    <property type="match status" value="1"/>
</dbReference>
<keyword evidence="4" id="KW-1185">Reference proteome</keyword>
<dbReference type="RefSeq" id="WP_310313874.1">
    <property type="nucleotide sequence ID" value="NZ_JAVDWU010000003.1"/>
</dbReference>
<dbReference type="InterPro" id="IPR037523">
    <property type="entry name" value="VOC_core"/>
</dbReference>
<dbReference type="Gene3D" id="3.10.180.10">
    <property type="entry name" value="2,3-Dihydroxybiphenyl 1,2-Dioxygenase, domain 1"/>
    <property type="match status" value="1"/>
</dbReference>
<accession>A0ABU1WKQ0</accession>